<dbReference type="AlphaFoldDB" id="A0A199XVM8"/>
<dbReference type="RefSeq" id="WP_064713937.1">
    <property type="nucleotide sequence ID" value="NZ_JMTM01000004.1"/>
</dbReference>
<dbReference type="Pfam" id="PF02195">
    <property type="entry name" value="ParB_N"/>
    <property type="match status" value="1"/>
</dbReference>
<comment type="caution">
    <text evidence="2">The sequence shown here is derived from an EMBL/GenBank/DDBJ whole genome shotgun (WGS) entry which is preliminary data.</text>
</comment>
<evidence type="ECO:0000313" key="2">
    <source>
        <dbReference type="EMBL" id="OAZ05497.1"/>
    </source>
</evidence>
<sequence length="361" mass="41780">MEKRIEFTSKTVKFEQLFLDPNNLRFKNFDSSSKLVPIARIKDESVQKTTLGKLKDDEFQIKALRDSILEVGFLPMDRIVVTELDENSYLVIEGNRRIAALKWIEELINEGIAEKEVKDTFAEIPVNIINKESDTESNRLKIQGIRHISEIRPWGTYQKAVLIKSMIEGEKLTPQDVANAIGYRTQEVNRIYRGYKLLEQMQNDADYSEYAKPDLITYFYEAVGRAPLKTFFEYNDATYEFENEDNFKLFYKWITKDPDNGNIQKISSSTNVRDLTKIVGNAEALSSFKEDSTSLEGALAIVIKYSSFDWKKEINQAIEALKKLPTDELENFTETDIILLTGLKEIIEKRISLYDKIRSIK</sequence>
<proteinExistence type="predicted"/>
<dbReference type="PATRIC" id="fig|29536.5.peg.27"/>
<reference evidence="2 3" key="1">
    <citation type="submission" date="2016-06" db="EMBL/GenBank/DDBJ databases">
        <title>Draft genome sequence of Flavobacterium succinicans strain DD5b.</title>
        <authorList>
            <person name="Poehlein A."/>
            <person name="Daniel R."/>
            <person name="Simeonova D.D."/>
        </authorList>
    </citation>
    <scope>NUCLEOTIDE SEQUENCE [LARGE SCALE GENOMIC DNA]</scope>
    <source>
        <strain evidence="2 3">DD5b</strain>
    </source>
</reference>
<organism evidence="2 3">
    <name type="scientific">Flavobacterium succinicans</name>
    <dbReference type="NCBI Taxonomy" id="29536"/>
    <lineage>
        <taxon>Bacteria</taxon>
        <taxon>Pseudomonadati</taxon>
        <taxon>Bacteroidota</taxon>
        <taxon>Flavobacteriia</taxon>
        <taxon>Flavobacteriales</taxon>
        <taxon>Flavobacteriaceae</taxon>
        <taxon>Flavobacterium</taxon>
    </lineage>
</organism>
<protein>
    <submittedName>
        <fullName evidence="2">ParB-like nuclease domain protein</fullName>
    </submittedName>
</protein>
<dbReference type="InterPro" id="IPR036086">
    <property type="entry name" value="ParB/Sulfiredoxin_sf"/>
</dbReference>
<gene>
    <name evidence="2" type="ORF">FLB_00270</name>
</gene>
<dbReference type="CDD" id="cd16387">
    <property type="entry name" value="ParB_N_Srx"/>
    <property type="match status" value="1"/>
</dbReference>
<keyword evidence="3" id="KW-1185">Reference proteome</keyword>
<evidence type="ECO:0000259" key="1">
    <source>
        <dbReference type="Pfam" id="PF02195"/>
    </source>
</evidence>
<evidence type="ECO:0000313" key="3">
    <source>
        <dbReference type="Proteomes" id="UP000093807"/>
    </source>
</evidence>
<dbReference type="Proteomes" id="UP000093807">
    <property type="component" value="Unassembled WGS sequence"/>
</dbReference>
<accession>A0A199XVM8</accession>
<dbReference type="OrthoDB" id="9769293at2"/>
<dbReference type="InterPro" id="IPR003115">
    <property type="entry name" value="ParB_N"/>
</dbReference>
<name>A0A199XVM8_9FLAO</name>
<dbReference type="Gene3D" id="3.90.1530.10">
    <property type="entry name" value="Conserved hypothetical protein from pyrococcus furiosus pfu- 392566-001, ParB domain"/>
    <property type="match status" value="1"/>
</dbReference>
<dbReference type="SUPFAM" id="SSF110849">
    <property type="entry name" value="ParB/Sulfiredoxin"/>
    <property type="match status" value="1"/>
</dbReference>
<feature type="domain" description="ParB-like N-terminal" evidence="1">
    <location>
        <begin position="35"/>
        <end position="104"/>
    </location>
</feature>
<dbReference type="EMBL" id="JMTM01000004">
    <property type="protein sequence ID" value="OAZ05497.1"/>
    <property type="molecule type" value="Genomic_DNA"/>
</dbReference>